<name>A0ABU3AF88_9ACTN</name>
<protein>
    <recommendedName>
        <fullName evidence="5">Secreted protein</fullName>
    </recommendedName>
</protein>
<reference evidence="3" key="1">
    <citation type="submission" date="2024-05" db="EMBL/GenBank/DDBJ databases">
        <title>30 novel species of actinomycetes from the DSMZ collection.</title>
        <authorList>
            <person name="Nouioui I."/>
        </authorList>
    </citation>
    <scope>NUCLEOTIDE SEQUENCE</scope>
    <source>
        <strain evidence="3">DSM 40712</strain>
    </source>
</reference>
<proteinExistence type="predicted"/>
<evidence type="ECO:0000313" key="4">
    <source>
        <dbReference type="Proteomes" id="UP001180724"/>
    </source>
</evidence>
<keyword evidence="1" id="KW-0472">Membrane</keyword>
<evidence type="ECO:0000256" key="1">
    <source>
        <dbReference type="SAM" id="Phobius"/>
    </source>
</evidence>
<feature type="transmembrane region" description="Helical" evidence="1">
    <location>
        <begin position="128"/>
        <end position="148"/>
    </location>
</feature>
<keyword evidence="1" id="KW-0812">Transmembrane</keyword>
<gene>
    <name evidence="3" type="ORF">RM812_01075</name>
</gene>
<comment type="caution">
    <text evidence="3">The sequence shown here is derived from an EMBL/GenBank/DDBJ whole genome shotgun (WGS) entry which is preliminary data.</text>
</comment>
<accession>A0ABU3AF88</accession>
<dbReference type="InterPro" id="IPR006311">
    <property type="entry name" value="TAT_signal"/>
</dbReference>
<evidence type="ECO:0008006" key="5">
    <source>
        <dbReference type="Google" id="ProtNLM"/>
    </source>
</evidence>
<organism evidence="3 4">
    <name type="scientific">Streptomyces lancefieldiae</name>
    <dbReference type="NCBI Taxonomy" id="3075520"/>
    <lineage>
        <taxon>Bacteria</taxon>
        <taxon>Bacillati</taxon>
        <taxon>Actinomycetota</taxon>
        <taxon>Actinomycetes</taxon>
        <taxon>Kitasatosporales</taxon>
        <taxon>Streptomycetaceae</taxon>
        <taxon>Streptomyces</taxon>
    </lineage>
</organism>
<keyword evidence="2" id="KW-0732">Signal</keyword>
<feature type="signal peptide" evidence="2">
    <location>
        <begin position="1"/>
        <end position="28"/>
    </location>
</feature>
<dbReference type="RefSeq" id="WP_311570432.1">
    <property type="nucleotide sequence ID" value="NZ_JAVRFH010000001.1"/>
</dbReference>
<evidence type="ECO:0000256" key="2">
    <source>
        <dbReference type="SAM" id="SignalP"/>
    </source>
</evidence>
<dbReference type="PROSITE" id="PS51318">
    <property type="entry name" value="TAT"/>
    <property type="match status" value="1"/>
</dbReference>
<sequence length="195" mass="19114">MNATIRRFAVSGSAAVAVLGGAATITLASPSPASATASEPVVERAVTAPVTLPDGRTIRITGMGGYGHQATAKQIAVVAGIKADAEPGSADGITNGLTPDSGSGAQLVNPQQVPAGTPQQYQTQASGGTIGVTVAVGVGLLIGVIVMVRRGSVKVVQAIACIALGVYLAPTFVGPLVQQLGGSIGTGLGNVWSGF</sequence>
<evidence type="ECO:0000313" key="3">
    <source>
        <dbReference type="EMBL" id="MDT0608843.1"/>
    </source>
</evidence>
<keyword evidence="1" id="KW-1133">Transmembrane helix</keyword>
<dbReference type="EMBL" id="JAVRFH010000001">
    <property type="protein sequence ID" value="MDT0608843.1"/>
    <property type="molecule type" value="Genomic_DNA"/>
</dbReference>
<keyword evidence="4" id="KW-1185">Reference proteome</keyword>
<dbReference type="Proteomes" id="UP001180724">
    <property type="component" value="Unassembled WGS sequence"/>
</dbReference>
<feature type="chain" id="PRO_5047494362" description="Secreted protein" evidence="2">
    <location>
        <begin position="29"/>
        <end position="195"/>
    </location>
</feature>
<feature type="transmembrane region" description="Helical" evidence="1">
    <location>
        <begin position="155"/>
        <end position="173"/>
    </location>
</feature>